<dbReference type="GO" id="GO:0005737">
    <property type="term" value="C:cytoplasm"/>
    <property type="evidence" value="ECO:0007669"/>
    <property type="project" value="UniProtKB-SubCell"/>
</dbReference>
<feature type="repeat" description="TPR" evidence="6">
    <location>
        <begin position="124"/>
        <end position="157"/>
    </location>
</feature>
<proteinExistence type="inferred from homology"/>
<organism evidence="7">
    <name type="scientific">Chitinibacter mangrovi</name>
    <dbReference type="NCBI Taxonomy" id="3153927"/>
    <lineage>
        <taxon>Bacteria</taxon>
        <taxon>Pseudomonadati</taxon>
        <taxon>Pseudomonadota</taxon>
        <taxon>Betaproteobacteria</taxon>
        <taxon>Neisseriales</taxon>
        <taxon>Chitinibacteraceae</taxon>
        <taxon>Chitinibacter</taxon>
    </lineage>
</organism>
<accession>A0AAU7F5Z2</accession>
<dbReference type="PROSITE" id="PS50005">
    <property type="entry name" value="TPR"/>
    <property type="match status" value="1"/>
</dbReference>
<dbReference type="InterPro" id="IPR011990">
    <property type="entry name" value="TPR-like_helical_dom_sf"/>
</dbReference>
<evidence type="ECO:0000313" key="7">
    <source>
        <dbReference type="EMBL" id="XBL99172.1"/>
    </source>
</evidence>
<dbReference type="PANTHER" id="PTHR46630:SF1">
    <property type="entry name" value="TETRATRICOPEPTIDE REPEAT PROTEIN 29"/>
    <property type="match status" value="1"/>
</dbReference>
<comment type="similarity">
    <text evidence="5">Belongs to the Rap family.</text>
</comment>
<evidence type="ECO:0000256" key="3">
    <source>
        <dbReference type="ARBA" id="ARBA00022737"/>
    </source>
</evidence>
<comment type="subcellular location">
    <subcellularLocation>
        <location evidence="1">Cytoplasm</location>
    </subcellularLocation>
</comment>
<dbReference type="SMART" id="SM00028">
    <property type="entry name" value="TPR"/>
    <property type="match status" value="7"/>
</dbReference>
<dbReference type="SUPFAM" id="SSF48452">
    <property type="entry name" value="TPR-like"/>
    <property type="match status" value="2"/>
</dbReference>
<keyword evidence="4 6" id="KW-0802">TPR repeat</keyword>
<keyword evidence="3" id="KW-0677">Repeat</keyword>
<dbReference type="EMBL" id="CP157355">
    <property type="protein sequence ID" value="XBL99172.1"/>
    <property type="molecule type" value="Genomic_DNA"/>
</dbReference>
<evidence type="ECO:0000256" key="4">
    <source>
        <dbReference type="ARBA" id="ARBA00022803"/>
    </source>
</evidence>
<dbReference type="Gene3D" id="1.25.40.10">
    <property type="entry name" value="Tetratricopeptide repeat domain"/>
    <property type="match status" value="2"/>
</dbReference>
<dbReference type="AlphaFoldDB" id="A0AAU7F5Z2"/>
<reference evidence="7" key="1">
    <citation type="submission" date="2024-05" db="EMBL/GenBank/DDBJ databases">
        <authorList>
            <person name="Yang L."/>
            <person name="Pan L."/>
        </authorList>
    </citation>
    <scope>NUCLEOTIDE SEQUENCE</scope>
    <source>
        <strain evidence="7">FCG-7</strain>
    </source>
</reference>
<evidence type="ECO:0000256" key="6">
    <source>
        <dbReference type="PROSITE-ProRule" id="PRU00339"/>
    </source>
</evidence>
<dbReference type="InterPro" id="IPR019734">
    <property type="entry name" value="TPR_rpt"/>
</dbReference>
<name>A0AAU7F5Z2_9NEIS</name>
<gene>
    <name evidence="7" type="ORF">ABHF33_08755</name>
</gene>
<dbReference type="RefSeq" id="WP_348943608.1">
    <property type="nucleotide sequence ID" value="NZ_CP157355.1"/>
</dbReference>
<protein>
    <submittedName>
        <fullName evidence="7">Tetratricopeptide repeat protein</fullName>
    </submittedName>
</protein>
<dbReference type="InterPro" id="IPR051476">
    <property type="entry name" value="Bac_ResReg_Asp_Phosphatase"/>
</dbReference>
<evidence type="ECO:0000256" key="2">
    <source>
        <dbReference type="ARBA" id="ARBA00022490"/>
    </source>
</evidence>
<evidence type="ECO:0000256" key="1">
    <source>
        <dbReference type="ARBA" id="ARBA00004496"/>
    </source>
</evidence>
<dbReference type="PANTHER" id="PTHR46630">
    <property type="entry name" value="TETRATRICOPEPTIDE REPEAT PROTEIN 29"/>
    <property type="match status" value="1"/>
</dbReference>
<evidence type="ECO:0000256" key="5">
    <source>
        <dbReference type="ARBA" id="ARBA00038253"/>
    </source>
</evidence>
<dbReference type="KEGG" id="cmav:ABHF33_08755"/>
<dbReference type="Pfam" id="PF13424">
    <property type="entry name" value="TPR_12"/>
    <property type="match status" value="1"/>
</dbReference>
<sequence>MSEALRAQAQTIASQLQDEPAQAESAAQALLQQAKLQSDHELLAHAYRLLARSQHLQGKIGEAIRTLQAAIRFLQRHKLNQPIMQAYDELGSLLYEQLDYYAALDAWLKSLEIATVLQSSHGCIRAYLGVGKVHFAFGDYRKATHFYQMAQSLSQPLQDARLDCEVALNLAASAYRLGEYDKAQAALGQVSQHLLEDLSQPAWEADVLTYNGLLHLHFARYSVAQELLSQAYQLYRKHRLIGGQGQVMIALARCFTALAQADLAEECLLEAARLSAEHQLLSLGVESHTSLAQLYLEQGQHQSALQHRKFLHALLAGQHQEQGFPLQMSSHARMRLRKIERELETRKIRLRLLALR</sequence>
<keyword evidence="2" id="KW-0963">Cytoplasm</keyword>